<feature type="compositionally biased region" description="Acidic residues" evidence="1">
    <location>
        <begin position="47"/>
        <end position="57"/>
    </location>
</feature>
<comment type="caution">
    <text evidence="2">The sequence shown here is derived from an EMBL/GenBank/DDBJ whole genome shotgun (WGS) entry which is preliminary data.</text>
</comment>
<keyword evidence="5" id="KW-1185">Reference proteome</keyword>
<accession>A0A814P835</accession>
<gene>
    <name evidence="3" type="ORF">JXQ802_LOCUS29929</name>
    <name evidence="2" type="ORF">PYM288_LOCUS19754</name>
</gene>
<evidence type="ECO:0000256" key="1">
    <source>
        <dbReference type="SAM" id="MobiDB-lite"/>
    </source>
</evidence>
<name>A0A814P835_9BILA</name>
<feature type="compositionally biased region" description="Basic and acidic residues" evidence="1">
    <location>
        <begin position="1"/>
        <end position="14"/>
    </location>
</feature>
<dbReference type="Proteomes" id="UP000663870">
    <property type="component" value="Unassembled WGS sequence"/>
</dbReference>
<feature type="region of interest" description="Disordered" evidence="1">
    <location>
        <begin position="43"/>
        <end position="65"/>
    </location>
</feature>
<sequence length="361" mass="42342">MSKRYRDIENKENEPEQSSSLININEPNPKKKVKLIDTKNIQHFEPLSDDDDDDDEDKGPWPIESIIQNNDGTIHPTNKQYILYENTEPNMISRTARFWSRKYLKVLQHVDPDVYDMYIHNDFVCYGELEVIENCLIDIAKGIFLKHKKQMNFSHYIFAFRRLEALTIVLNSSHYFIGIDDGNRIDEILRVIGACYVTILRGLLPKSMFNNEELNDDDMKKLNKISQQLPNFKQVIKQALILGHILLSIGDPRSAYTNVLQTIYCTWSAVMDKIYINLNEKSDKKDENLCKALKYASKIKKNAFKESFNFMKELDLYSKTNPDLGGNSHDLRKWSKTQRNLYSLNKIDDDDEDNDSFWFRL</sequence>
<proteinExistence type="predicted"/>
<evidence type="ECO:0000313" key="2">
    <source>
        <dbReference type="EMBL" id="CAF1102540.1"/>
    </source>
</evidence>
<dbReference type="EMBL" id="CAJNOH010000680">
    <property type="protein sequence ID" value="CAF1102540.1"/>
    <property type="molecule type" value="Genomic_DNA"/>
</dbReference>
<evidence type="ECO:0000313" key="4">
    <source>
        <dbReference type="Proteomes" id="UP000663854"/>
    </source>
</evidence>
<dbReference type="Proteomes" id="UP000663854">
    <property type="component" value="Unassembled WGS sequence"/>
</dbReference>
<organism evidence="2 4">
    <name type="scientific">Rotaria sordida</name>
    <dbReference type="NCBI Taxonomy" id="392033"/>
    <lineage>
        <taxon>Eukaryota</taxon>
        <taxon>Metazoa</taxon>
        <taxon>Spiralia</taxon>
        <taxon>Gnathifera</taxon>
        <taxon>Rotifera</taxon>
        <taxon>Eurotatoria</taxon>
        <taxon>Bdelloidea</taxon>
        <taxon>Philodinida</taxon>
        <taxon>Philodinidae</taxon>
        <taxon>Rotaria</taxon>
    </lineage>
</organism>
<dbReference type="AlphaFoldDB" id="A0A814P835"/>
<evidence type="ECO:0000313" key="5">
    <source>
        <dbReference type="Proteomes" id="UP000663870"/>
    </source>
</evidence>
<evidence type="ECO:0000313" key="3">
    <source>
        <dbReference type="EMBL" id="CAF1309293.1"/>
    </source>
</evidence>
<reference evidence="2" key="1">
    <citation type="submission" date="2021-02" db="EMBL/GenBank/DDBJ databases">
        <authorList>
            <person name="Nowell W R."/>
        </authorList>
    </citation>
    <scope>NUCLEOTIDE SEQUENCE</scope>
</reference>
<protein>
    <submittedName>
        <fullName evidence="2">Uncharacterized protein</fullName>
    </submittedName>
</protein>
<feature type="region of interest" description="Disordered" evidence="1">
    <location>
        <begin position="1"/>
        <end position="29"/>
    </location>
</feature>
<feature type="compositionally biased region" description="Polar residues" evidence="1">
    <location>
        <begin position="16"/>
        <end position="26"/>
    </location>
</feature>
<dbReference type="EMBL" id="CAJNOL010001193">
    <property type="protein sequence ID" value="CAF1309293.1"/>
    <property type="molecule type" value="Genomic_DNA"/>
</dbReference>